<feature type="signal peptide" evidence="1">
    <location>
        <begin position="1"/>
        <end position="20"/>
    </location>
</feature>
<accession>A0A2R6PWJ2</accession>
<evidence type="ECO:0000313" key="2">
    <source>
        <dbReference type="EMBL" id="PSR98136.1"/>
    </source>
</evidence>
<dbReference type="Gramene" id="PSR98136">
    <property type="protein sequence ID" value="PSR98136"/>
    <property type="gene ID" value="CEY00_Acc24733"/>
</dbReference>
<keyword evidence="3" id="KW-1185">Reference proteome</keyword>
<feature type="chain" id="PRO_5015328364" evidence="1">
    <location>
        <begin position="21"/>
        <end position="109"/>
    </location>
</feature>
<evidence type="ECO:0000256" key="1">
    <source>
        <dbReference type="SAM" id="SignalP"/>
    </source>
</evidence>
<dbReference type="Proteomes" id="UP000241394">
    <property type="component" value="Chromosome LG22"/>
</dbReference>
<dbReference type="EMBL" id="NKQK01000022">
    <property type="protein sequence ID" value="PSR98136.1"/>
    <property type="molecule type" value="Genomic_DNA"/>
</dbReference>
<name>A0A2R6PWJ2_ACTCC</name>
<organism evidence="2 3">
    <name type="scientific">Actinidia chinensis var. chinensis</name>
    <name type="common">Chinese soft-hair kiwi</name>
    <dbReference type="NCBI Taxonomy" id="1590841"/>
    <lineage>
        <taxon>Eukaryota</taxon>
        <taxon>Viridiplantae</taxon>
        <taxon>Streptophyta</taxon>
        <taxon>Embryophyta</taxon>
        <taxon>Tracheophyta</taxon>
        <taxon>Spermatophyta</taxon>
        <taxon>Magnoliopsida</taxon>
        <taxon>eudicotyledons</taxon>
        <taxon>Gunneridae</taxon>
        <taxon>Pentapetalae</taxon>
        <taxon>asterids</taxon>
        <taxon>Ericales</taxon>
        <taxon>Actinidiaceae</taxon>
        <taxon>Actinidia</taxon>
    </lineage>
</organism>
<sequence>MLSLGILVIAFVLRCQMVQQKDEENGTLNKVKAEVAIFQPKRCLRWRSSFRKFMLPVGESVNPKHNSYVKWSFSSTYAHMLHFMKSSAISKRGTWHPNFRGCICRDGGF</sequence>
<dbReference type="AlphaFoldDB" id="A0A2R6PWJ2"/>
<reference evidence="2 3" key="1">
    <citation type="submission" date="2017-07" db="EMBL/GenBank/DDBJ databases">
        <title>An improved, manually edited Actinidia chinensis var. chinensis (kiwifruit) genome highlights the challenges associated with draft genomes and gene prediction in plants.</title>
        <authorList>
            <person name="Pilkington S."/>
            <person name="Crowhurst R."/>
            <person name="Hilario E."/>
            <person name="Nardozza S."/>
            <person name="Fraser L."/>
            <person name="Peng Y."/>
            <person name="Gunaseelan K."/>
            <person name="Simpson R."/>
            <person name="Tahir J."/>
            <person name="Deroles S."/>
            <person name="Templeton K."/>
            <person name="Luo Z."/>
            <person name="Davy M."/>
            <person name="Cheng C."/>
            <person name="Mcneilage M."/>
            <person name="Scaglione D."/>
            <person name="Liu Y."/>
            <person name="Zhang Q."/>
            <person name="Datson P."/>
            <person name="De Silva N."/>
            <person name="Gardiner S."/>
            <person name="Bassett H."/>
            <person name="Chagne D."/>
            <person name="Mccallum J."/>
            <person name="Dzierzon H."/>
            <person name="Deng C."/>
            <person name="Wang Y.-Y."/>
            <person name="Barron N."/>
            <person name="Manako K."/>
            <person name="Bowen J."/>
            <person name="Foster T."/>
            <person name="Erridge Z."/>
            <person name="Tiffin H."/>
            <person name="Waite C."/>
            <person name="Davies K."/>
            <person name="Grierson E."/>
            <person name="Laing W."/>
            <person name="Kirk R."/>
            <person name="Chen X."/>
            <person name="Wood M."/>
            <person name="Montefiori M."/>
            <person name="Brummell D."/>
            <person name="Schwinn K."/>
            <person name="Catanach A."/>
            <person name="Fullerton C."/>
            <person name="Li D."/>
            <person name="Meiyalaghan S."/>
            <person name="Nieuwenhuizen N."/>
            <person name="Read N."/>
            <person name="Prakash R."/>
            <person name="Hunter D."/>
            <person name="Zhang H."/>
            <person name="Mckenzie M."/>
            <person name="Knabel M."/>
            <person name="Harris A."/>
            <person name="Allan A."/>
            <person name="Chen A."/>
            <person name="Janssen B."/>
            <person name="Plunkett B."/>
            <person name="Dwamena C."/>
            <person name="Voogd C."/>
            <person name="Leif D."/>
            <person name="Lafferty D."/>
            <person name="Souleyre E."/>
            <person name="Varkonyi-Gasic E."/>
            <person name="Gambi F."/>
            <person name="Hanley J."/>
            <person name="Yao J.-L."/>
            <person name="Cheung J."/>
            <person name="David K."/>
            <person name="Warren B."/>
            <person name="Marsh K."/>
            <person name="Snowden K."/>
            <person name="Lin-Wang K."/>
            <person name="Brian L."/>
            <person name="Martinez-Sanchez M."/>
            <person name="Wang M."/>
            <person name="Ileperuma N."/>
            <person name="Macnee N."/>
            <person name="Campin R."/>
            <person name="Mcatee P."/>
            <person name="Drummond R."/>
            <person name="Espley R."/>
            <person name="Ireland H."/>
            <person name="Wu R."/>
            <person name="Atkinson R."/>
            <person name="Karunairetnam S."/>
            <person name="Bulley S."/>
            <person name="Chunkath S."/>
            <person name="Hanley Z."/>
            <person name="Storey R."/>
            <person name="Thrimawithana A."/>
            <person name="Thomson S."/>
            <person name="David C."/>
            <person name="Testolin R."/>
        </authorList>
    </citation>
    <scope>NUCLEOTIDE SEQUENCE [LARGE SCALE GENOMIC DNA]</scope>
    <source>
        <strain evidence="3">cv. Red5</strain>
        <tissue evidence="2">Young leaf</tissue>
    </source>
</reference>
<evidence type="ECO:0000313" key="3">
    <source>
        <dbReference type="Proteomes" id="UP000241394"/>
    </source>
</evidence>
<reference evidence="3" key="2">
    <citation type="journal article" date="2018" name="BMC Genomics">
        <title>A manually annotated Actinidia chinensis var. chinensis (kiwifruit) genome highlights the challenges associated with draft genomes and gene prediction in plants.</title>
        <authorList>
            <person name="Pilkington S.M."/>
            <person name="Crowhurst R."/>
            <person name="Hilario E."/>
            <person name="Nardozza S."/>
            <person name="Fraser L."/>
            <person name="Peng Y."/>
            <person name="Gunaseelan K."/>
            <person name="Simpson R."/>
            <person name="Tahir J."/>
            <person name="Deroles S.C."/>
            <person name="Templeton K."/>
            <person name="Luo Z."/>
            <person name="Davy M."/>
            <person name="Cheng C."/>
            <person name="McNeilage M."/>
            <person name="Scaglione D."/>
            <person name="Liu Y."/>
            <person name="Zhang Q."/>
            <person name="Datson P."/>
            <person name="De Silva N."/>
            <person name="Gardiner S.E."/>
            <person name="Bassett H."/>
            <person name="Chagne D."/>
            <person name="McCallum J."/>
            <person name="Dzierzon H."/>
            <person name="Deng C."/>
            <person name="Wang Y.Y."/>
            <person name="Barron L."/>
            <person name="Manako K."/>
            <person name="Bowen J."/>
            <person name="Foster T.M."/>
            <person name="Erridge Z.A."/>
            <person name="Tiffin H."/>
            <person name="Waite C.N."/>
            <person name="Davies K.M."/>
            <person name="Grierson E.P."/>
            <person name="Laing W.A."/>
            <person name="Kirk R."/>
            <person name="Chen X."/>
            <person name="Wood M."/>
            <person name="Montefiori M."/>
            <person name="Brummell D.A."/>
            <person name="Schwinn K.E."/>
            <person name="Catanach A."/>
            <person name="Fullerton C."/>
            <person name="Li D."/>
            <person name="Meiyalaghan S."/>
            <person name="Nieuwenhuizen N."/>
            <person name="Read N."/>
            <person name="Prakash R."/>
            <person name="Hunter D."/>
            <person name="Zhang H."/>
            <person name="McKenzie M."/>
            <person name="Knabel M."/>
            <person name="Harris A."/>
            <person name="Allan A.C."/>
            <person name="Gleave A."/>
            <person name="Chen A."/>
            <person name="Janssen B.J."/>
            <person name="Plunkett B."/>
            <person name="Ampomah-Dwamena C."/>
            <person name="Voogd C."/>
            <person name="Leif D."/>
            <person name="Lafferty D."/>
            <person name="Souleyre E.J.F."/>
            <person name="Varkonyi-Gasic E."/>
            <person name="Gambi F."/>
            <person name="Hanley J."/>
            <person name="Yao J.L."/>
            <person name="Cheung J."/>
            <person name="David K.M."/>
            <person name="Warren B."/>
            <person name="Marsh K."/>
            <person name="Snowden K.C."/>
            <person name="Lin-Wang K."/>
            <person name="Brian L."/>
            <person name="Martinez-Sanchez M."/>
            <person name="Wang M."/>
            <person name="Ileperuma N."/>
            <person name="Macnee N."/>
            <person name="Campin R."/>
            <person name="McAtee P."/>
            <person name="Drummond R.S.M."/>
            <person name="Espley R.V."/>
            <person name="Ireland H.S."/>
            <person name="Wu R."/>
            <person name="Atkinson R.G."/>
            <person name="Karunairetnam S."/>
            <person name="Bulley S."/>
            <person name="Chunkath S."/>
            <person name="Hanley Z."/>
            <person name="Storey R."/>
            <person name="Thrimawithana A.H."/>
            <person name="Thomson S."/>
            <person name="David C."/>
            <person name="Testolin R."/>
            <person name="Huang H."/>
            <person name="Hellens R.P."/>
            <person name="Schaffer R.J."/>
        </authorList>
    </citation>
    <scope>NUCLEOTIDE SEQUENCE [LARGE SCALE GENOMIC DNA]</scope>
    <source>
        <strain evidence="3">cv. Red5</strain>
    </source>
</reference>
<protein>
    <submittedName>
        <fullName evidence="2">UPF0260 protein like</fullName>
    </submittedName>
</protein>
<dbReference type="InParanoid" id="A0A2R6PWJ2"/>
<keyword evidence="1" id="KW-0732">Signal</keyword>
<comment type="caution">
    <text evidence="2">The sequence shown here is derived from an EMBL/GenBank/DDBJ whole genome shotgun (WGS) entry which is preliminary data.</text>
</comment>
<gene>
    <name evidence="2" type="ORF">CEY00_Acc24733</name>
</gene>
<proteinExistence type="predicted"/>